<sequence>MRILSTPQVLHPHIPIYSPNPSQPNAHPHNANPKTHITATAPITPHPQTQNHKLNRSKLISPPLLLLLTTPN</sequence>
<gene>
    <name evidence="2" type="ORF">EYC80_008199</name>
</gene>
<proteinExistence type="predicted"/>
<keyword evidence="3" id="KW-1185">Reference proteome</keyword>
<evidence type="ECO:0000313" key="3">
    <source>
        <dbReference type="Proteomes" id="UP000326757"/>
    </source>
</evidence>
<dbReference type="Proteomes" id="UP000326757">
    <property type="component" value="Unassembled WGS sequence"/>
</dbReference>
<evidence type="ECO:0000256" key="1">
    <source>
        <dbReference type="SAM" id="MobiDB-lite"/>
    </source>
</evidence>
<organism evidence="2 3">
    <name type="scientific">Monilinia laxa</name>
    <name type="common">Brown rot fungus</name>
    <name type="synonym">Sclerotinia laxa</name>
    <dbReference type="NCBI Taxonomy" id="61186"/>
    <lineage>
        <taxon>Eukaryota</taxon>
        <taxon>Fungi</taxon>
        <taxon>Dikarya</taxon>
        <taxon>Ascomycota</taxon>
        <taxon>Pezizomycotina</taxon>
        <taxon>Leotiomycetes</taxon>
        <taxon>Helotiales</taxon>
        <taxon>Sclerotiniaceae</taxon>
        <taxon>Monilinia</taxon>
    </lineage>
</organism>
<dbReference type="EMBL" id="VIGI01000013">
    <property type="protein sequence ID" value="KAB8292487.1"/>
    <property type="molecule type" value="Genomic_DNA"/>
</dbReference>
<comment type="caution">
    <text evidence="2">The sequence shown here is derived from an EMBL/GenBank/DDBJ whole genome shotgun (WGS) entry which is preliminary data.</text>
</comment>
<feature type="region of interest" description="Disordered" evidence="1">
    <location>
        <begin position="1"/>
        <end position="57"/>
    </location>
</feature>
<dbReference type="OrthoDB" id="4769at2759"/>
<name>A0A5N6JV08_MONLA</name>
<reference evidence="2 3" key="1">
    <citation type="submission" date="2019-06" db="EMBL/GenBank/DDBJ databases">
        <title>Genome Sequence of the Brown Rot Fungal Pathogen Monilinia laxa.</title>
        <authorList>
            <person name="De Miccolis Angelini R.M."/>
            <person name="Landi L."/>
            <person name="Abate D."/>
            <person name="Pollastro S."/>
            <person name="Romanazzi G."/>
            <person name="Faretra F."/>
        </authorList>
    </citation>
    <scope>NUCLEOTIDE SEQUENCE [LARGE SCALE GENOMIC DNA]</scope>
    <source>
        <strain evidence="2 3">Mlax316</strain>
    </source>
</reference>
<protein>
    <submittedName>
        <fullName evidence="2">Uncharacterized protein</fullName>
    </submittedName>
</protein>
<evidence type="ECO:0000313" key="2">
    <source>
        <dbReference type="EMBL" id="KAB8292487.1"/>
    </source>
</evidence>
<accession>A0A5N6JV08</accession>
<dbReference type="AlphaFoldDB" id="A0A5N6JV08"/>